<dbReference type="KEGG" id="aft:BBF96_11000"/>
<dbReference type="Proteomes" id="UP000267250">
    <property type="component" value="Chromosome"/>
</dbReference>
<evidence type="ECO:0000256" key="5">
    <source>
        <dbReference type="ARBA" id="ARBA00022500"/>
    </source>
</evidence>
<keyword evidence="4 10" id="KW-1003">Cell membrane</keyword>
<evidence type="ECO:0000256" key="4">
    <source>
        <dbReference type="ARBA" id="ARBA00022475"/>
    </source>
</evidence>
<reference evidence="11 12" key="1">
    <citation type="submission" date="2016-07" db="EMBL/GenBank/DDBJ databases">
        <title>Genome and transcriptome analysis of iron-reducing fermentative bacteria Anoxybacter fermentans.</title>
        <authorList>
            <person name="Zeng X."/>
            <person name="Shao Z."/>
        </authorList>
    </citation>
    <scope>NUCLEOTIDE SEQUENCE [LARGE SCALE GENOMIC DNA]</scope>
    <source>
        <strain evidence="11 12">DY22613</strain>
    </source>
</reference>
<keyword evidence="8 10" id="KW-1133">Transmembrane helix</keyword>
<accession>A0A3Q9HR62</accession>
<keyword evidence="5 10" id="KW-0145">Chemotaxis</keyword>
<protein>
    <recommendedName>
        <fullName evidence="10">Flagellar protein FliL</fullName>
    </recommendedName>
</protein>
<dbReference type="PANTHER" id="PTHR35091">
    <property type="entry name" value="FLAGELLAR PROTEIN FLIL"/>
    <property type="match status" value="1"/>
</dbReference>
<evidence type="ECO:0000256" key="7">
    <source>
        <dbReference type="ARBA" id="ARBA00022779"/>
    </source>
</evidence>
<dbReference type="Pfam" id="PF03748">
    <property type="entry name" value="FliL"/>
    <property type="match status" value="1"/>
</dbReference>
<evidence type="ECO:0000256" key="9">
    <source>
        <dbReference type="ARBA" id="ARBA00023136"/>
    </source>
</evidence>
<evidence type="ECO:0000313" key="12">
    <source>
        <dbReference type="Proteomes" id="UP000267250"/>
    </source>
</evidence>
<dbReference type="PANTHER" id="PTHR35091:SF2">
    <property type="entry name" value="FLAGELLAR PROTEIN FLIL"/>
    <property type="match status" value="1"/>
</dbReference>
<keyword evidence="9 10" id="KW-0472">Membrane</keyword>
<dbReference type="AlphaFoldDB" id="A0A3Q9HR62"/>
<keyword evidence="7 10" id="KW-0283">Flagellar rotation</keyword>
<sequence>MSDSKPTGISWPIVLGIIILVILITAGTSFLMMYLFSNTQAKVDLNNENASKKKVEEMGPSYNLGEFVVNLSGSRGYRFLKVNLVVEVNKESVIKELEERDPQLRDAINEILRSQTSEDIEDPSLIKLKTQIINKLNEFLAKGEVKNVFITEFVVQ</sequence>
<dbReference type="GO" id="GO:0009425">
    <property type="term" value="C:bacterial-type flagellum basal body"/>
    <property type="evidence" value="ECO:0007669"/>
    <property type="project" value="InterPro"/>
</dbReference>
<feature type="transmembrane region" description="Helical" evidence="10">
    <location>
        <begin position="12"/>
        <end position="36"/>
    </location>
</feature>
<evidence type="ECO:0000313" key="11">
    <source>
        <dbReference type="EMBL" id="AZR73869.1"/>
    </source>
</evidence>
<evidence type="ECO:0000256" key="10">
    <source>
        <dbReference type="RuleBase" id="RU364125"/>
    </source>
</evidence>
<name>A0A3Q9HR62_9FIRM</name>
<keyword evidence="6 10" id="KW-0812">Transmembrane</keyword>
<dbReference type="GO" id="GO:0071978">
    <property type="term" value="P:bacterial-type flagellum-dependent swarming motility"/>
    <property type="evidence" value="ECO:0007669"/>
    <property type="project" value="TreeGrafter"/>
</dbReference>
<evidence type="ECO:0000256" key="1">
    <source>
        <dbReference type="ARBA" id="ARBA00002254"/>
    </source>
</evidence>
<evidence type="ECO:0000256" key="3">
    <source>
        <dbReference type="ARBA" id="ARBA00008281"/>
    </source>
</evidence>
<evidence type="ECO:0000256" key="6">
    <source>
        <dbReference type="ARBA" id="ARBA00022692"/>
    </source>
</evidence>
<comment type="function">
    <text evidence="1 10">Controls the rotational direction of flagella during chemotaxis.</text>
</comment>
<gene>
    <name evidence="11" type="ORF">BBF96_11000</name>
</gene>
<dbReference type="InterPro" id="IPR005503">
    <property type="entry name" value="FliL"/>
</dbReference>
<evidence type="ECO:0000256" key="8">
    <source>
        <dbReference type="ARBA" id="ARBA00022989"/>
    </source>
</evidence>
<dbReference type="GO" id="GO:0005886">
    <property type="term" value="C:plasma membrane"/>
    <property type="evidence" value="ECO:0007669"/>
    <property type="project" value="UniProtKB-SubCell"/>
</dbReference>
<dbReference type="EMBL" id="CP016379">
    <property type="protein sequence ID" value="AZR73869.1"/>
    <property type="molecule type" value="Genomic_DNA"/>
</dbReference>
<evidence type="ECO:0000256" key="2">
    <source>
        <dbReference type="ARBA" id="ARBA00004162"/>
    </source>
</evidence>
<keyword evidence="12" id="KW-1185">Reference proteome</keyword>
<dbReference type="GO" id="GO:0006935">
    <property type="term" value="P:chemotaxis"/>
    <property type="evidence" value="ECO:0007669"/>
    <property type="project" value="UniProtKB-KW"/>
</dbReference>
<dbReference type="RefSeq" id="WP_164731023.1">
    <property type="nucleotide sequence ID" value="NZ_CP016379.1"/>
</dbReference>
<comment type="similarity">
    <text evidence="3 10">Belongs to the FliL family.</text>
</comment>
<comment type="subcellular location">
    <subcellularLocation>
        <location evidence="2">Cell membrane</location>
        <topology evidence="2">Single-pass membrane protein</topology>
    </subcellularLocation>
</comment>
<organism evidence="11 12">
    <name type="scientific">Anoxybacter fermentans</name>
    <dbReference type="NCBI Taxonomy" id="1323375"/>
    <lineage>
        <taxon>Bacteria</taxon>
        <taxon>Bacillati</taxon>
        <taxon>Bacillota</taxon>
        <taxon>Clostridia</taxon>
        <taxon>Halanaerobiales</taxon>
        <taxon>Anoxybacter</taxon>
    </lineage>
</organism>
<proteinExistence type="inferred from homology"/>